<sequence length="315" mass="34919">MLWRFLHCDPGRWSVQLQPIMRWAAGTHLRLLSARLRGADANQWEQTIRPLLLPTENWDDTLGWRKNMLLLTWLREGYLLASPSCHRLLPKAEHLLMAPEALPSTALVRSLFEIRGECSKDTGGREASGDNIGGSSVDGVEDGGDDDDASDVATQGKLREGCTRKVPLEDVLQQCGAHVRGRGAINAFCERAGVYEVLTEELVKSITHYVRSRLPELRAAAGTEEVLLLEAGAGNGALAHHLRLGLQECGVHVFAADDRSWSLPNYSLPGRQLPVLRRTHRDALRELRPHLVLVSWMPMATDWTAAIRATGSVHE</sequence>
<gene>
    <name evidence="2" type="ORF">HERI1096_LOCUS10286</name>
</gene>
<protein>
    <submittedName>
        <fullName evidence="2">Uncharacterized protein</fullName>
    </submittedName>
</protein>
<organism evidence="2">
    <name type="scientific">Haptolina ericina</name>
    <dbReference type="NCBI Taxonomy" id="156174"/>
    <lineage>
        <taxon>Eukaryota</taxon>
        <taxon>Haptista</taxon>
        <taxon>Haptophyta</taxon>
        <taxon>Prymnesiophyceae</taxon>
        <taxon>Prymnesiales</taxon>
        <taxon>Prymnesiaceae</taxon>
        <taxon>Haptolina</taxon>
    </lineage>
</organism>
<feature type="compositionally biased region" description="Acidic residues" evidence="1">
    <location>
        <begin position="139"/>
        <end position="150"/>
    </location>
</feature>
<feature type="region of interest" description="Disordered" evidence="1">
    <location>
        <begin position="120"/>
        <end position="155"/>
    </location>
</feature>
<dbReference type="EMBL" id="HBHX01018547">
    <property type="protein sequence ID" value="CAE0109626.1"/>
    <property type="molecule type" value="Transcribed_RNA"/>
</dbReference>
<evidence type="ECO:0000313" key="2">
    <source>
        <dbReference type="EMBL" id="CAE0109626.1"/>
    </source>
</evidence>
<accession>A0A7S3AQ09</accession>
<reference evidence="2" key="1">
    <citation type="submission" date="2021-01" db="EMBL/GenBank/DDBJ databases">
        <authorList>
            <person name="Corre E."/>
            <person name="Pelletier E."/>
            <person name="Niang G."/>
            <person name="Scheremetjew M."/>
            <person name="Finn R."/>
            <person name="Kale V."/>
            <person name="Holt S."/>
            <person name="Cochrane G."/>
            <person name="Meng A."/>
            <person name="Brown T."/>
            <person name="Cohen L."/>
        </authorList>
    </citation>
    <scope>NUCLEOTIDE SEQUENCE</scope>
    <source>
        <strain evidence="2">CCMP281</strain>
    </source>
</reference>
<evidence type="ECO:0000256" key="1">
    <source>
        <dbReference type="SAM" id="MobiDB-lite"/>
    </source>
</evidence>
<name>A0A7S3AQ09_9EUKA</name>
<dbReference type="AlphaFoldDB" id="A0A7S3AQ09"/>
<proteinExistence type="predicted"/>